<feature type="coiled-coil region" evidence="1">
    <location>
        <begin position="60"/>
        <end position="126"/>
    </location>
</feature>
<evidence type="ECO:0000256" key="1">
    <source>
        <dbReference type="SAM" id="Coils"/>
    </source>
</evidence>
<reference evidence="4" key="1">
    <citation type="submission" date="2023-06" db="EMBL/GenBank/DDBJ databases">
        <authorList>
            <person name="Kurt Z."/>
        </authorList>
    </citation>
    <scope>NUCLEOTIDE SEQUENCE</scope>
</reference>
<dbReference type="AlphaFoldDB" id="A0AA86R7U5"/>
<feature type="domain" description="PX" evidence="3">
    <location>
        <begin position="145"/>
        <end position="266"/>
    </location>
</feature>
<dbReference type="GO" id="GO:0005768">
    <property type="term" value="C:endosome"/>
    <property type="evidence" value="ECO:0007669"/>
    <property type="project" value="TreeGrafter"/>
</dbReference>
<dbReference type="SUPFAM" id="SSF64268">
    <property type="entry name" value="PX domain"/>
    <property type="match status" value="1"/>
</dbReference>
<dbReference type="PANTHER" id="PTHR10555">
    <property type="entry name" value="SORTING NEXIN"/>
    <property type="match status" value="1"/>
</dbReference>
<dbReference type="Gene3D" id="3.30.1520.10">
    <property type="entry name" value="Phox-like domain"/>
    <property type="match status" value="1"/>
</dbReference>
<dbReference type="InterPro" id="IPR001683">
    <property type="entry name" value="PX_dom"/>
</dbReference>
<dbReference type="SMART" id="SM00312">
    <property type="entry name" value="PX"/>
    <property type="match status" value="1"/>
</dbReference>
<accession>A0AA86R7U5</accession>
<evidence type="ECO:0000259" key="3">
    <source>
        <dbReference type="PROSITE" id="PS50195"/>
    </source>
</evidence>
<protein>
    <submittedName>
        <fullName evidence="4">PX domain-containing protein</fullName>
    </submittedName>
    <submittedName>
        <fullName evidence="5">PX_domain-containing protein</fullName>
    </submittedName>
</protein>
<feature type="compositionally biased region" description="Basic and acidic residues" evidence="2">
    <location>
        <begin position="26"/>
        <end position="35"/>
    </location>
</feature>
<dbReference type="PANTHER" id="PTHR10555:SF170">
    <property type="entry name" value="FI18122P1"/>
    <property type="match status" value="1"/>
</dbReference>
<dbReference type="PROSITE" id="PS50195">
    <property type="entry name" value="PX"/>
    <property type="match status" value="1"/>
</dbReference>
<keyword evidence="6" id="KW-1185">Reference proteome</keyword>
<dbReference type="EMBL" id="CATOUU010001050">
    <property type="protein sequence ID" value="CAI9968856.1"/>
    <property type="molecule type" value="Genomic_DNA"/>
</dbReference>
<evidence type="ECO:0000313" key="4">
    <source>
        <dbReference type="EMBL" id="CAI9968856.1"/>
    </source>
</evidence>
<dbReference type="CDD" id="cd06093">
    <property type="entry name" value="PX_domain"/>
    <property type="match status" value="1"/>
</dbReference>
<evidence type="ECO:0000313" key="5">
    <source>
        <dbReference type="EMBL" id="CAL6053110.1"/>
    </source>
</evidence>
<comment type="caution">
    <text evidence="4">The sequence shown here is derived from an EMBL/GenBank/DDBJ whole genome shotgun (WGS) entry which is preliminary data.</text>
</comment>
<reference evidence="5 6" key="2">
    <citation type="submission" date="2024-07" db="EMBL/GenBank/DDBJ databases">
        <authorList>
            <person name="Akdeniz Z."/>
        </authorList>
    </citation>
    <scope>NUCLEOTIDE SEQUENCE [LARGE SCALE GENOMIC DNA]</scope>
</reference>
<proteinExistence type="predicted"/>
<dbReference type="GO" id="GO:0035091">
    <property type="term" value="F:phosphatidylinositol binding"/>
    <property type="evidence" value="ECO:0007669"/>
    <property type="project" value="InterPro"/>
</dbReference>
<feature type="compositionally biased region" description="Basic and acidic residues" evidence="2">
    <location>
        <begin position="1"/>
        <end position="12"/>
    </location>
</feature>
<dbReference type="InterPro" id="IPR036871">
    <property type="entry name" value="PX_dom_sf"/>
</dbReference>
<dbReference type="Pfam" id="PF00787">
    <property type="entry name" value="PX"/>
    <property type="match status" value="1"/>
</dbReference>
<name>A0AA86R7U5_9EUKA</name>
<dbReference type="EMBL" id="CAXDID020000195">
    <property type="protein sequence ID" value="CAL6053110.1"/>
    <property type="molecule type" value="Genomic_DNA"/>
</dbReference>
<evidence type="ECO:0000313" key="6">
    <source>
        <dbReference type="Proteomes" id="UP001642409"/>
    </source>
</evidence>
<gene>
    <name evidence="5" type="ORF">HINF_LOCUS45176</name>
    <name evidence="4" type="ORF">HINF_LOCUS56501</name>
</gene>
<keyword evidence="1" id="KW-0175">Coiled coil</keyword>
<feature type="region of interest" description="Disordered" evidence="2">
    <location>
        <begin position="1"/>
        <end position="35"/>
    </location>
</feature>
<sequence length="273" mass="31429">MDKRSKKDKSEPKPVPVVEDDETTDREEKVPEKPRSLTEIKMDDVLIMIQPFEEFYPQLFDQVTQILEKLQKEVDASQADVLQVLSQIETTLQQKIIPCVDLKRKIKKLREQCTEHMTQLEKLGLETQMKANWGLPVTAQHIVKNVSKVIVDDPQSNHGGIHNYIDYRVIVRCELPNRTADSEAIYIATRRRFNDLKALSQKLESSAVEAPPLPQQKHFLMGGSDAFFIAQRRIQMAKWITAVAQVPDLVREADFQEFCLGGAEWRYVEQGLE</sequence>
<organism evidence="4">
    <name type="scientific">Hexamita inflata</name>
    <dbReference type="NCBI Taxonomy" id="28002"/>
    <lineage>
        <taxon>Eukaryota</taxon>
        <taxon>Metamonada</taxon>
        <taxon>Diplomonadida</taxon>
        <taxon>Hexamitidae</taxon>
        <taxon>Hexamitinae</taxon>
        <taxon>Hexamita</taxon>
    </lineage>
</organism>
<evidence type="ECO:0000256" key="2">
    <source>
        <dbReference type="SAM" id="MobiDB-lite"/>
    </source>
</evidence>
<dbReference type="Proteomes" id="UP001642409">
    <property type="component" value="Unassembled WGS sequence"/>
</dbReference>